<dbReference type="OrthoDB" id="2290665at2759"/>
<sequence length="394" mass="44353">MSISNRFLSSNTVLIHLCYHLSIRDIVILGKTCQNLHQRLFSEGEIWKARSLIFRPQDRPWILQPLVIQKLIPTLPRYHGLKKLVIHDIPTLDSMTLLLIFDHCAHSIHHLDLILSHSQCHELCMHLQAFCFHLATSQAWNKIPLTLHQYTLDSTQLYHQAQQSLQSLPHQPFLINQLIAQGLPTRMDDPPFEMLEQISISIPASPAPQIPTCDTHLSSAPSASLLIQQFHHLTVLLSRHTPALTLPASFSSASASASPPIRPNFNSPHRGTSISGYSNAADSVPNLSVSSSLTSKSSSRINITSLIEKRQSTEMLTGTTMKRKKSASHKEQQYYDRIAQLSHHYHSLRPRSVSNSPPPSPPTPPAHRDDSFRPTTVSAPIVHVMRYQRPRPKK</sequence>
<evidence type="ECO:0000313" key="2">
    <source>
        <dbReference type="EMBL" id="SAM02869.1"/>
    </source>
</evidence>
<keyword evidence="3" id="KW-1185">Reference proteome</keyword>
<accession>A0A163MAD9</accession>
<dbReference type="Proteomes" id="UP000078561">
    <property type="component" value="Unassembled WGS sequence"/>
</dbReference>
<dbReference type="InParanoid" id="A0A163MAD9"/>
<dbReference type="EMBL" id="LT554016">
    <property type="protein sequence ID" value="SAM02869.1"/>
    <property type="molecule type" value="Genomic_DNA"/>
</dbReference>
<feature type="region of interest" description="Disordered" evidence="1">
    <location>
        <begin position="252"/>
        <end position="277"/>
    </location>
</feature>
<dbReference type="AlphaFoldDB" id="A0A163MAD9"/>
<organism evidence="2">
    <name type="scientific">Absidia glauca</name>
    <name type="common">Pin mould</name>
    <dbReference type="NCBI Taxonomy" id="4829"/>
    <lineage>
        <taxon>Eukaryota</taxon>
        <taxon>Fungi</taxon>
        <taxon>Fungi incertae sedis</taxon>
        <taxon>Mucoromycota</taxon>
        <taxon>Mucoromycotina</taxon>
        <taxon>Mucoromycetes</taxon>
        <taxon>Mucorales</taxon>
        <taxon>Cunninghamellaceae</taxon>
        <taxon>Absidia</taxon>
    </lineage>
</organism>
<reference evidence="2" key="1">
    <citation type="submission" date="2016-04" db="EMBL/GenBank/DDBJ databases">
        <authorList>
            <person name="Evans L.H."/>
            <person name="Alamgir A."/>
            <person name="Owens N."/>
            <person name="Weber N.D."/>
            <person name="Virtaneva K."/>
            <person name="Barbian K."/>
            <person name="Babar A."/>
            <person name="Rosenke K."/>
        </authorList>
    </citation>
    <scope>NUCLEOTIDE SEQUENCE [LARGE SCALE GENOMIC DNA]</scope>
    <source>
        <strain evidence="2">CBS 101.48</strain>
    </source>
</reference>
<evidence type="ECO:0008006" key="4">
    <source>
        <dbReference type="Google" id="ProtNLM"/>
    </source>
</evidence>
<protein>
    <recommendedName>
        <fullName evidence="4">F-box domain-containing protein</fullName>
    </recommendedName>
</protein>
<evidence type="ECO:0000256" key="1">
    <source>
        <dbReference type="SAM" id="MobiDB-lite"/>
    </source>
</evidence>
<feature type="compositionally biased region" description="Polar residues" evidence="1">
    <location>
        <begin position="264"/>
        <end position="277"/>
    </location>
</feature>
<gene>
    <name evidence="2" type="primary">ABSGL_08685.1 scaffold 10421</name>
</gene>
<feature type="compositionally biased region" description="Pro residues" evidence="1">
    <location>
        <begin position="356"/>
        <end position="365"/>
    </location>
</feature>
<name>A0A163MAD9_ABSGL</name>
<feature type="region of interest" description="Disordered" evidence="1">
    <location>
        <begin position="347"/>
        <end position="394"/>
    </location>
</feature>
<proteinExistence type="predicted"/>
<evidence type="ECO:0000313" key="3">
    <source>
        <dbReference type="Proteomes" id="UP000078561"/>
    </source>
</evidence>